<dbReference type="NCBIfam" id="TIGR00152">
    <property type="entry name" value="dephospho-CoA kinase"/>
    <property type="match status" value="1"/>
</dbReference>
<dbReference type="Proteomes" id="UP001321475">
    <property type="component" value="Chromosome"/>
</dbReference>
<dbReference type="InterPro" id="IPR001977">
    <property type="entry name" value="Depp_CoAkinase"/>
</dbReference>
<dbReference type="Pfam" id="PF01121">
    <property type="entry name" value="CoaE"/>
    <property type="match status" value="1"/>
</dbReference>
<keyword evidence="3" id="KW-0963">Cytoplasm</keyword>
<evidence type="ECO:0000256" key="2">
    <source>
        <dbReference type="ARBA" id="ARBA00022840"/>
    </source>
</evidence>
<comment type="catalytic activity">
    <reaction evidence="3">
        <text>3'-dephospho-CoA + ATP = ADP + CoA + H(+)</text>
        <dbReference type="Rhea" id="RHEA:18245"/>
        <dbReference type="ChEBI" id="CHEBI:15378"/>
        <dbReference type="ChEBI" id="CHEBI:30616"/>
        <dbReference type="ChEBI" id="CHEBI:57287"/>
        <dbReference type="ChEBI" id="CHEBI:57328"/>
        <dbReference type="ChEBI" id="CHEBI:456216"/>
        <dbReference type="EC" id="2.7.1.24"/>
    </reaction>
</comment>
<organism evidence="5 6">
    <name type="scientific">Paraoerskovia sediminicola</name>
    <dbReference type="NCBI Taxonomy" id="1138587"/>
    <lineage>
        <taxon>Bacteria</taxon>
        <taxon>Bacillati</taxon>
        <taxon>Actinomycetota</taxon>
        <taxon>Actinomycetes</taxon>
        <taxon>Micrococcales</taxon>
        <taxon>Cellulomonadaceae</taxon>
        <taxon>Paraoerskovia</taxon>
    </lineage>
</organism>
<dbReference type="NCBIfam" id="NF002879">
    <property type="entry name" value="PRK03333.1"/>
    <property type="match status" value="1"/>
</dbReference>
<dbReference type="EMBL" id="AP027729">
    <property type="protein sequence ID" value="BDZ43553.1"/>
    <property type="molecule type" value="Genomic_DNA"/>
</dbReference>
<dbReference type="CDD" id="cd02022">
    <property type="entry name" value="DPCK"/>
    <property type="match status" value="1"/>
</dbReference>
<comment type="function">
    <text evidence="3">Catalyzes the phosphorylation of the 3'-hydroxyl group of dephosphocoenzyme A to form coenzyme A.</text>
</comment>
<evidence type="ECO:0000256" key="4">
    <source>
        <dbReference type="NCBIfam" id="TIGR00152"/>
    </source>
</evidence>
<evidence type="ECO:0000256" key="1">
    <source>
        <dbReference type="ARBA" id="ARBA00022741"/>
    </source>
</evidence>
<name>A0ABM8G5Z6_9CELL</name>
<evidence type="ECO:0000313" key="6">
    <source>
        <dbReference type="Proteomes" id="UP001321475"/>
    </source>
</evidence>
<dbReference type="PROSITE" id="PS51219">
    <property type="entry name" value="DPCK"/>
    <property type="match status" value="1"/>
</dbReference>
<keyword evidence="3" id="KW-0173">Coenzyme A biosynthesis</keyword>
<dbReference type="HAMAP" id="MF_00376">
    <property type="entry name" value="Dephospho_CoA_kinase"/>
    <property type="match status" value="1"/>
</dbReference>
<dbReference type="Gene3D" id="3.40.50.300">
    <property type="entry name" value="P-loop containing nucleotide triphosphate hydrolases"/>
    <property type="match status" value="1"/>
</dbReference>
<proteinExistence type="inferred from homology"/>
<dbReference type="SUPFAM" id="SSF52540">
    <property type="entry name" value="P-loop containing nucleoside triphosphate hydrolases"/>
    <property type="match status" value="1"/>
</dbReference>
<comment type="pathway">
    <text evidence="3">Cofactor biosynthesis; coenzyme A biosynthesis; CoA from (R)-pantothenate: step 5/5.</text>
</comment>
<keyword evidence="3 5" id="KW-0418">Kinase</keyword>
<dbReference type="PANTHER" id="PTHR10695">
    <property type="entry name" value="DEPHOSPHO-COA KINASE-RELATED"/>
    <property type="match status" value="1"/>
</dbReference>
<dbReference type="InterPro" id="IPR027417">
    <property type="entry name" value="P-loop_NTPase"/>
</dbReference>
<keyword evidence="6" id="KW-1185">Reference proteome</keyword>
<comment type="similarity">
    <text evidence="3">Belongs to the CoaE family.</text>
</comment>
<evidence type="ECO:0000256" key="3">
    <source>
        <dbReference type="HAMAP-Rule" id="MF_00376"/>
    </source>
</evidence>
<comment type="subcellular location">
    <subcellularLocation>
        <location evidence="3">Cytoplasm</location>
    </subcellularLocation>
</comment>
<evidence type="ECO:0000313" key="5">
    <source>
        <dbReference type="EMBL" id="BDZ43553.1"/>
    </source>
</evidence>
<feature type="binding site" evidence="3">
    <location>
        <begin position="11"/>
        <end position="16"/>
    </location>
    <ligand>
        <name>ATP</name>
        <dbReference type="ChEBI" id="CHEBI:30616"/>
    </ligand>
</feature>
<dbReference type="EC" id="2.7.1.24" evidence="3 4"/>
<gene>
    <name evidence="3 5" type="primary">coaE</name>
    <name evidence="5" type="ORF">GCM10025865_28520</name>
</gene>
<keyword evidence="1 3" id="KW-0547">Nucleotide-binding</keyword>
<protein>
    <recommendedName>
        <fullName evidence="3 4">Dephospho-CoA kinase</fullName>
        <ecNumber evidence="3 4">2.7.1.24</ecNumber>
    </recommendedName>
    <alternativeName>
        <fullName evidence="3">Dephosphocoenzyme A kinase</fullName>
    </alternativeName>
</protein>
<dbReference type="PANTHER" id="PTHR10695:SF46">
    <property type="entry name" value="BIFUNCTIONAL COENZYME A SYNTHASE-RELATED"/>
    <property type="match status" value="1"/>
</dbReference>
<keyword evidence="2 3" id="KW-0067">ATP-binding</keyword>
<keyword evidence="3" id="KW-0808">Transferase</keyword>
<dbReference type="RefSeq" id="WP_286217756.1">
    <property type="nucleotide sequence ID" value="NZ_AP027729.1"/>
</dbReference>
<sequence>MFRVGLTGGIAAGKSVVSGRLAERGGVVIDYDVLAREAVHPGSLGLLQIAETFGAGVVRADGTLDRTALATIVFGDDDARARLDAIVHPEIRRMAAEHEAGAVAADPRAVVVHDVPLLVETGRTDDFHLVVVVDAPESLRLERLVEGRGLSVADARSRIAAQADDDDRREAADVVLDGTGTRDGLEEQVDALWERLVREAADEAGDLR</sequence>
<reference evidence="6" key="1">
    <citation type="journal article" date="2019" name="Int. J. Syst. Evol. Microbiol.">
        <title>The Global Catalogue of Microorganisms (GCM) 10K type strain sequencing project: providing services to taxonomists for standard genome sequencing and annotation.</title>
        <authorList>
            <consortium name="The Broad Institute Genomics Platform"/>
            <consortium name="The Broad Institute Genome Sequencing Center for Infectious Disease"/>
            <person name="Wu L."/>
            <person name="Ma J."/>
        </authorList>
    </citation>
    <scope>NUCLEOTIDE SEQUENCE [LARGE SCALE GENOMIC DNA]</scope>
    <source>
        <strain evidence="6">NBRC 108565</strain>
    </source>
</reference>
<accession>A0ABM8G5Z6</accession>
<dbReference type="GO" id="GO:0016301">
    <property type="term" value="F:kinase activity"/>
    <property type="evidence" value="ECO:0007669"/>
    <property type="project" value="UniProtKB-KW"/>
</dbReference>